<protein>
    <submittedName>
        <fullName evidence="2">Uncharacterized protein</fullName>
    </submittedName>
</protein>
<evidence type="ECO:0000313" key="3">
    <source>
        <dbReference type="Proteomes" id="UP000676336"/>
    </source>
</evidence>
<feature type="non-terminal residue" evidence="2">
    <location>
        <position position="51"/>
    </location>
</feature>
<dbReference type="EMBL" id="CAJOBI010199021">
    <property type="protein sequence ID" value="CAF4985338.1"/>
    <property type="molecule type" value="Genomic_DNA"/>
</dbReference>
<dbReference type="Proteomes" id="UP000676336">
    <property type="component" value="Unassembled WGS sequence"/>
</dbReference>
<comment type="caution">
    <text evidence="2">The sequence shown here is derived from an EMBL/GenBank/DDBJ whole genome shotgun (WGS) entry which is preliminary data.</text>
</comment>
<sequence length="51" mass="5700">MSGDGLDGDDDDDDDEGSDFDIDETDLESYSTILEANEDIDEFQIFCESLQ</sequence>
<proteinExistence type="predicted"/>
<feature type="region of interest" description="Disordered" evidence="1">
    <location>
        <begin position="1"/>
        <end position="26"/>
    </location>
</feature>
<evidence type="ECO:0000256" key="1">
    <source>
        <dbReference type="SAM" id="MobiDB-lite"/>
    </source>
</evidence>
<accession>A0A8S3DBE8</accession>
<gene>
    <name evidence="2" type="ORF">SMN809_LOCUS55962</name>
</gene>
<dbReference type="AlphaFoldDB" id="A0A8S3DBE8"/>
<evidence type="ECO:0000313" key="2">
    <source>
        <dbReference type="EMBL" id="CAF4985338.1"/>
    </source>
</evidence>
<organism evidence="2 3">
    <name type="scientific">Rotaria magnacalcarata</name>
    <dbReference type="NCBI Taxonomy" id="392030"/>
    <lineage>
        <taxon>Eukaryota</taxon>
        <taxon>Metazoa</taxon>
        <taxon>Spiralia</taxon>
        <taxon>Gnathifera</taxon>
        <taxon>Rotifera</taxon>
        <taxon>Eurotatoria</taxon>
        <taxon>Bdelloidea</taxon>
        <taxon>Philodinida</taxon>
        <taxon>Philodinidae</taxon>
        <taxon>Rotaria</taxon>
    </lineage>
</organism>
<name>A0A8S3DBE8_9BILA</name>
<reference evidence="2" key="1">
    <citation type="submission" date="2021-02" db="EMBL/GenBank/DDBJ databases">
        <authorList>
            <person name="Nowell W R."/>
        </authorList>
    </citation>
    <scope>NUCLEOTIDE SEQUENCE</scope>
</reference>